<keyword evidence="2" id="KW-0812">Transmembrane</keyword>
<feature type="compositionally biased region" description="Basic and acidic residues" evidence="1">
    <location>
        <begin position="54"/>
        <end position="69"/>
    </location>
</feature>
<name>A0A6U2XH29_9EUKA</name>
<feature type="transmembrane region" description="Helical" evidence="2">
    <location>
        <begin position="208"/>
        <end position="228"/>
    </location>
</feature>
<evidence type="ECO:0000256" key="1">
    <source>
        <dbReference type="SAM" id="MobiDB-lite"/>
    </source>
</evidence>
<gene>
    <name evidence="3" type="ORF">LGLO00237_LOCUS6783</name>
</gene>
<evidence type="ECO:0000256" key="2">
    <source>
        <dbReference type="SAM" id="Phobius"/>
    </source>
</evidence>
<dbReference type="EMBL" id="HBIV01008997">
    <property type="protein sequence ID" value="CAE0654370.1"/>
    <property type="molecule type" value="Transcribed_RNA"/>
</dbReference>
<feature type="transmembrane region" description="Helical" evidence="2">
    <location>
        <begin position="140"/>
        <end position="160"/>
    </location>
</feature>
<dbReference type="AlphaFoldDB" id="A0A6U2XH29"/>
<accession>A0A6U2XH29</accession>
<proteinExistence type="predicted"/>
<protein>
    <submittedName>
        <fullName evidence="3">Uncharacterized protein</fullName>
    </submittedName>
</protein>
<feature type="transmembrane region" description="Helical" evidence="2">
    <location>
        <begin position="110"/>
        <end position="134"/>
    </location>
</feature>
<reference evidence="3" key="1">
    <citation type="submission" date="2021-01" db="EMBL/GenBank/DDBJ databases">
        <authorList>
            <person name="Corre E."/>
            <person name="Pelletier E."/>
            <person name="Niang G."/>
            <person name="Scheremetjew M."/>
            <person name="Finn R."/>
            <person name="Kale V."/>
            <person name="Holt S."/>
            <person name="Cochrane G."/>
            <person name="Meng A."/>
            <person name="Brown T."/>
            <person name="Cohen L."/>
        </authorList>
    </citation>
    <scope>NUCLEOTIDE SEQUENCE</scope>
    <source>
        <strain evidence="3">CCCM811</strain>
    </source>
</reference>
<feature type="transmembrane region" description="Helical" evidence="2">
    <location>
        <begin position="295"/>
        <end position="312"/>
    </location>
</feature>
<keyword evidence="2" id="KW-0472">Membrane</keyword>
<feature type="region of interest" description="Disordered" evidence="1">
    <location>
        <begin position="1"/>
        <end position="69"/>
    </location>
</feature>
<feature type="transmembrane region" description="Helical" evidence="2">
    <location>
        <begin position="172"/>
        <end position="188"/>
    </location>
</feature>
<feature type="region of interest" description="Disordered" evidence="1">
    <location>
        <begin position="332"/>
        <end position="386"/>
    </location>
</feature>
<evidence type="ECO:0000313" key="3">
    <source>
        <dbReference type="EMBL" id="CAE0654370.1"/>
    </source>
</evidence>
<feature type="transmembrane region" description="Helical" evidence="2">
    <location>
        <begin position="76"/>
        <end position="98"/>
    </location>
</feature>
<organism evidence="3">
    <name type="scientific">Lotharella globosa</name>
    <dbReference type="NCBI Taxonomy" id="91324"/>
    <lineage>
        <taxon>Eukaryota</taxon>
        <taxon>Sar</taxon>
        <taxon>Rhizaria</taxon>
        <taxon>Cercozoa</taxon>
        <taxon>Chlorarachniophyceae</taxon>
        <taxon>Lotharella</taxon>
    </lineage>
</organism>
<feature type="compositionally biased region" description="Basic and acidic residues" evidence="1">
    <location>
        <begin position="30"/>
        <end position="39"/>
    </location>
</feature>
<feature type="transmembrane region" description="Helical" evidence="2">
    <location>
        <begin position="240"/>
        <end position="258"/>
    </location>
</feature>
<feature type="compositionally biased region" description="Basic and acidic residues" evidence="1">
    <location>
        <begin position="1"/>
        <end position="13"/>
    </location>
</feature>
<feature type="transmembrane region" description="Helical" evidence="2">
    <location>
        <begin position="264"/>
        <end position="283"/>
    </location>
</feature>
<keyword evidence="2" id="KW-1133">Transmembrane helix</keyword>
<sequence length="386" mass="42185">MSAEGEMKTEATKQEVQTGQSEPVAPGGPEPDHNADKVNKGGAVPEDSQPIIVDKPDAETARQEMDTDKPKIDEPIAALTLYGFILVMSFVVMVEASIECDRANNCSDERGWAVTVSVISIICTGVAIALEMYTDVCSDIIGVIFAFFLLLLWSGGAGVLTFRAPFTATGNGYFASWLAWFASAYLVYSESPFLKRRVSEVFSAGLHFKSMLAIVLGSIVVLIAGAILCAEENCTNQNAYSVAVPSVAIPIVLPFMFLTMLQEYAIWASMFMALWWLIGAAVLTFDRPFTFTGNGYFGTWVAALGSLYWFYLCGFEEANIVAKIQEKIKEQQERMKEQSAGKQKETTEVVDAKVNDKAGATDKPADTKKTNDEVKLEVKDETKQVA</sequence>